<sequence>MMARFLISVLIGRFAVVILAVIGLSAPALAAPATRSERRHHHRLQHGPCSYTFLLPEVEHCRPAPDFHVSNSLQRDSPSPPAAEQHWTAKRLEELEGVMENNTEWLLKLENYIQDSVKLEMVEMQRTAAHNQTAAMLEIGTNLLSQTAEQTRKLTDVEMQMLNQTSRLEIQLLENSLSTNKLEKQVLLQTQEITRLHDKNGFLEQRFVAMEERHSQELQGLKAEKLQLQDLVARQSSFITELERELGSATSNSTLLQKQQAALMDTVHQLLSMINQCNEISMPPKEEVLRFKDCAEVYKSGLTTSGIYTLHYLNSTETVKVFCDMETSGGGWTVLQHRMDGAVDFHRPWKDYKTGFGDSSGEYWLGNDFLHQVTSSGVYTLRIVLKDWDNNEVYSQYDHFHTDSEERNYRLHVKGYSGTAGRTSSLSHSGTEFSTKDRDNDKCGCKCAQMATGGWWFDACGPSNLNGIYYTGNTNTVRYNGIKWYYWKGPSLSLKETTMMIKPVDF</sequence>
<dbReference type="GO" id="GO:0005576">
    <property type="term" value="C:extracellular region"/>
    <property type="evidence" value="ECO:0007669"/>
    <property type="project" value="UniProtKB-SubCell"/>
</dbReference>
<evidence type="ECO:0000313" key="12">
    <source>
        <dbReference type="Proteomes" id="UP001230051"/>
    </source>
</evidence>
<dbReference type="InterPro" id="IPR057439">
    <property type="entry name" value="ANG-1/2/4"/>
</dbReference>
<dbReference type="PROSITE" id="PS00514">
    <property type="entry name" value="FIBRINOGEN_C_1"/>
    <property type="match status" value="1"/>
</dbReference>
<dbReference type="CDD" id="cd00087">
    <property type="entry name" value="FReD"/>
    <property type="match status" value="1"/>
</dbReference>
<feature type="chain" id="PRO_5041944261" evidence="9">
    <location>
        <begin position="31"/>
        <end position="506"/>
    </location>
</feature>
<dbReference type="PANTHER" id="PTHR47221">
    <property type="entry name" value="FIBRINOGEN ALPHA CHAIN"/>
    <property type="match status" value="1"/>
</dbReference>
<dbReference type="SUPFAM" id="SSF56496">
    <property type="entry name" value="Fibrinogen C-terminal domain-like"/>
    <property type="match status" value="1"/>
</dbReference>
<dbReference type="PROSITE" id="PS51406">
    <property type="entry name" value="FIBRINOGEN_C_2"/>
    <property type="match status" value="1"/>
</dbReference>
<keyword evidence="4 9" id="KW-0732">Signal</keyword>
<dbReference type="InterPro" id="IPR037579">
    <property type="entry name" value="FIB_ANG-like"/>
</dbReference>
<dbReference type="InterPro" id="IPR036056">
    <property type="entry name" value="Fibrinogen-like_C"/>
</dbReference>
<feature type="signal peptide" evidence="9">
    <location>
        <begin position="1"/>
        <end position="30"/>
    </location>
</feature>
<evidence type="ECO:0000259" key="10">
    <source>
        <dbReference type="PROSITE" id="PS51406"/>
    </source>
</evidence>
<dbReference type="GO" id="GO:0001525">
    <property type="term" value="P:angiogenesis"/>
    <property type="evidence" value="ECO:0007669"/>
    <property type="project" value="UniProtKB-KW"/>
</dbReference>
<gene>
    <name evidence="11" type="primary">ANGPT2</name>
    <name evidence="11" type="ORF">AOXY_G30427</name>
</gene>
<dbReference type="AlphaFoldDB" id="A0AAD8CK93"/>
<dbReference type="NCBIfam" id="NF040941">
    <property type="entry name" value="GGGWT_bact"/>
    <property type="match status" value="1"/>
</dbReference>
<dbReference type="Pfam" id="PF25443">
    <property type="entry name" value="ANG-1"/>
    <property type="match status" value="1"/>
</dbReference>
<evidence type="ECO:0000256" key="7">
    <source>
        <dbReference type="ARBA" id="ARBA00023180"/>
    </source>
</evidence>
<dbReference type="FunFam" id="3.90.215.10:FF:000001">
    <property type="entry name" value="Tenascin isoform 1"/>
    <property type="match status" value="1"/>
</dbReference>
<feature type="domain" description="Fibrinogen C-terminal" evidence="10">
    <location>
        <begin position="285"/>
        <end position="505"/>
    </location>
</feature>
<proteinExistence type="predicted"/>
<dbReference type="Proteomes" id="UP001230051">
    <property type="component" value="Unassembled WGS sequence"/>
</dbReference>
<dbReference type="EMBL" id="JAGXEW010000043">
    <property type="protein sequence ID" value="KAK1153089.1"/>
    <property type="molecule type" value="Genomic_DNA"/>
</dbReference>
<keyword evidence="3" id="KW-0037">Angiogenesis</keyword>
<dbReference type="InterPro" id="IPR002181">
    <property type="entry name" value="Fibrinogen_a/b/g_C_dom"/>
</dbReference>
<comment type="subcellular location">
    <subcellularLocation>
        <location evidence="1">Secreted</location>
    </subcellularLocation>
</comment>
<evidence type="ECO:0000256" key="8">
    <source>
        <dbReference type="SAM" id="Coils"/>
    </source>
</evidence>
<evidence type="ECO:0000256" key="3">
    <source>
        <dbReference type="ARBA" id="ARBA00022657"/>
    </source>
</evidence>
<protein>
    <submittedName>
        <fullName evidence="11">Angiopoietin-2b</fullName>
    </submittedName>
</protein>
<feature type="coiled-coil region" evidence="8">
    <location>
        <begin position="211"/>
        <end position="259"/>
    </location>
</feature>
<keyword evidence="7" id="KW-0325">Glycoprotein</keyword>
<keyword evidence="12" id="KW-1185">Reference proteome</keyword>
<evidence type="ECO:0000256" key="6">
    <source>
        <dbReference type="ARBA" id="ARBA00023157"/>
    </source>
</evidence>
<evidence type="ECO:0000256" key="9">
    <source>
        <dbReference type="SAM" id="SignalP"/>
    </source>
</evidence>
<keyword evidence="6" id="KW-1015">Disulfide bond</keyword>
<dbReference type="GO" id="GO:0007596">
    <property type="term" value="P:blood coagulation"/>
    <property type="evidence" value="ECO:0007669"/>
    <property type="project" value="InterPro"/>
</dbReference>
<reference evidence="11" key="1">
    <citation type="submission" date="2022-02" db="EMBL/GenBank/DDBJ databases">
        <title>Atlantic sturgeon de novo genome assembly.</title>
        <authorList>
            <person name="Stock M."/>
            <person name="Klopp C."/>
            <person name="Guiguen Y."/>
            <person name="Cabau C."/>
            <person name="Parinello H."/>
            <person name="Santidrian Yebra-Pimentel E."/>
            <person name="Kuhl H."/>
            <person name="Dirks R.P."/>
            <person name="Guessner J."/>
            <person name="Wuertz S."/>
            <person name="Du K."/>
            <person name="Schartl M."/>
        </authorList>
    </citation>
    <scope>NUCLEOTIDE SEQUENCE</scope>
    <source>
        <strain evidence="11">STURGEONOMICS-FGT-2020</strain>
        <tissue evidence="11">Whole blood</tissue>
    </source>
</reference>
<dbReference type="Gene3D" id="3.90.215.10">
    <property type="entry name" value="Gamma Fibrinogen, chain A, domain 1"/>
    <property type="match status" value="1"/>
</dbReference>
<dbReference type="InterPro" id="IPR014716">
    <property type="entry name" value="Fibrinogen_a/b/g_C_1"/>
</dbReference>
<name>A0AAD8CK93_ACIOX</name>
<evidence type="ECO:0000256" key="4">
    <source>
        <dbReference type="ARBA" id="ARBA00022729"/>
    </source>
</evidence>
<dbReference type="SMART" id="SM00186">
    <property type="entry name" value="FBG"/>
    <property type="match status" value="1"/>
</dbReference>
<evidence type="ECO:0000256" key="5">
    <source>
        <dbReference type="ARBA" id="ARBA00023054"/>
    </source>
</evidence>
<dbReference type="PANTHER" id="PTHR47221:SF6">
    <property type="entry name" value="FIBRINOGEN ALPHA CHAIN"/>
    <property type="match status" value="1"/>
</dbReference>
<dbReference type="Pfam" id="PF00147">
    <property type="entry name" value="Fibrinogen_C"/>
    <property type="match status" value="1"/>
</dbReference>
<accession>A0AAD8CK93</accession>
<keyword evidence="2" id="KW-0964">Secreted</keyword>
<keyword evidence="5 8" id="KW-0175">Coiled coil</keyword>
<organism evidence="11 12">
    <name type="scientific">Acipenser oxyrinchus oxyrinchus</name>
    <dbReference type="NCBI Taxonomy" id="40147"/>
    <lineage>
        <taxon>Eukaryota</taxon>
        <taxon>Metazoa</taxon>
        <taxon>Chordata</taxon>
        <taxon>Craniata</taxon>
        <taxon>Vertebrata</taxon>
        <taxon>Euteleostomi</taxon>
        <taxon>Actinopterygii</taxon>
        <taxon>Chondrostei</taxon>
        <taxon>Acipenseriformes</taxon>
        <taxon>Acipenseridae</taxon>
        <taxon>Acipenser</taxon>
    </lineage>
</organism>
<evidence type="ECO:0000256" key="2">
    <source>
        <dbReference type="ARBA" id="ARBA00022525"/>
    </source>
</evidence>
<evidence type="ECO:0000256" key="1">
    <source>
        <dbReference type="ARBA" id="ARBA00004613"/>
    </source>
</evidence>
<dbReference type="InterPro" id="IPR020837">
    <property type="entry name" value="Fibrinogen_CS"/>
</dbReference>
<comment type="caution">
    <text evidence="11">The sequence shown here is derived from an EMBL/GenBank/DDBJ whole genome shotgun (WGS) entry which is preliminary data.</text>
</comment>
<evidence type="ECO:0000313" key="11">
    <source>
        <dbReference type="EMBL" id="KAK1153089.1"/>
    </source>
</evidence>